<name>C6WB82_ACTMD</name>
<evidence type="ECO:0000313" key="3">
    <source>
        <dbReference type="Proteomes" id="UP000002213"/>
    </source>
</evidence>
<dbReference type="EMBL" id="CP001630">
    <property type="protein sequence ID" value="ACU39373.1"/>
    <property type="molecule type" value="Genomic_DNA"/>
</dbReference>
<dbReference type="SUPFAM" id="SSF47413">
    <property type="entry name" value="lambda repressor-like DNA-binding domains"/>
    <property type="match status" value="1"/>
</dbReference>
<dbReference type="AlphaFoldDB" id="C6WB82"/>
<dbReference type="SMART" id="SM00530">
    <property type="entry name" value="HTH_XRE"/>
    <property type="match status" value="1"/>
</dbReference>
<evidence type="ECO:0000259" key="1">
    <source>
        <dbReference type="PROSITE" id="PS50943"/>
    </source>
</evidence>
<dbReference type="InterPro" id="IPR001387">
    <property type="entry name" value="Cro/C1-type_HTH"/>
</dbReference>
<proteinExistence type="predicted"/>
<dbReference type="STRING" id="446462.Amir_5555"/>
<dbReference type="KEGG" id="ami:Amir_5555"/>
<dbReference type="Pfam" id="PF13560">
    <property type="entry name" value="HTH_31"/>
    <property type="match status" value="1"/>
</dbReference>
<feature type="domain" description="HTH cro/C1-type" evidence="1">
    <location>
        <begin position="16"/>
        <end position="76"/>
    </location>
</feature>
<protein>
    <submittedName>
        <fullName evidence="2">Transcriptional regulator, XRE family</fullName>
    </submittedName>
</protein>
<dbReference type="Gene3D" id="1.10.260.40">
    <property type="entry name" value="lambda repressor-like DNA-binding domains"/>
    <property type="match status" value="1"/>
</dbReference>
<dbReference type="HOGENOM" id="CLU_1691751_0_0_11"/>
<dbReference type="InterPro" id="IPR010982">
    <property type="entry name" value="Lambda_DNA-bd_dom_sf"/>
</dbReference>
<organism evidence="2 3">
    <name type="scientific">Actinosynnema mirum (strain ATCC 29888 / DSM 43827 / JCM 3225 / NBRC 14064 / NCIMB 13271 / NRRL B-12336 / IMRU 3971 / 101)</name>
    <dbReference type="NCBI Taxonomy" id="446462"/>
    <lineage>
        <taxon>Bacteria</taxon>
        <taxon>Bacillati</taxon>
        <taxon>Actinomycetota</taxon>
        <taxon>Actinomycetes</taxon>
        <taxon>Pseudonocardiales</taxon>
        <taxon>Pseudonocardiaceae</taxon>
        <taxon>Actinosynnema</taxon>
    </lineage>
</organism>
<sequence length="155" mass="16706">MHSGSGEQVTTLGGRLQAAIERRNWSGREAARRLGISQQTVRNLLADQTHRGDPFRPSRATLLKIADGLGEPVHPWLALAGYEVDKVDQGAEMLAGKIDLLSPDDRQAIEQLVDSLLISKGYVHPAVVRAHEEVARPVGHAVSVEEGALDPAAQP</sequence>
<reference evidence="2 3" key="1">
    <citation type="journal article" date="2009" name="Stand. Genomic Sci.">
        <title>Complete genome sequence of Actinosynnema mirum type strain (101).</title>
        <authorList>
            <person name="Land M."/>
            <person name="Lapidus A."/>
            <person name="Mayilraj S."/>
            <person name="Chen F."/>
            <person name="Copeland A."/>
            <person name="Del Rio T.G."/>
            <person name="Nolan M."/>
            <person name="Lucas S."/>
            <person name="Tice H."/>
            <person name="Cheng J.F."/>
            <person name="Chertkov O."/>
            <person name="Bruce D."/>
            <person name="Goodwin L."/>
            <person name="Pitluck S."/>
            <person name="Rohde M."/>
            <person name="Goker M."/>
            <person name="Pati A."/>
            <person name="Ivanova N."/>
            <person name="Mavromatis K."/>
            <person name="Chen A."/>
            <person name="Palaniappan K."/>
            <person name="Hauser L."/>
            <person name="Chang Y.J."/>
            <person name="Jeffries C.C."/>
            <person name="Brettin T."/>
            <person name="Detter J.C."/>
            <person name="Han C."/>
            <person name="Chain P."/>
            <person name="Tindall B.J."/>
            <person name="Bristow J."/>
            <person name="Eisen J.A."/>
            <person name="Markowitz V."/>
            <person name="Hugenholtz P."/>
            <person name="Kyrpides N.C."/>
            <person name="Klenk H.P."/>
        </authorList>
    </citation>
    <scope>NUCLEOTIDE SEQUENCE [LARGE SCALE GENOMIC DNA]</scope>
    <source>
        <strain evidence="3">ATCC 29888 / DSM 43827 / JCM 3225 / NBRC 14064 / NCIMB 13271 / NRRL B-12336 / IMRU 3971 / 101</strain>
    </source>
</reference>
<accession>C6WB82</accession>
<dbReference type="Proteomes" id="UP000002213">
    <property type="component" value="Chromosome"/>
</dbReference>
<keyword evidence="3" id="KW-1185">Reference proteome</keyword>
<dbReference type="PROSITE" id="PS50943">
    <property type="entry name" value="HTH_CROC1"/>
    <property type="match status" value="1"/>
</dbReference>
<dbReference type="GO" id="GO:0003677">
    <property type="term" value="F:DNA binding"/>
    <property type="evidence" value="ECO:0007669"/>
    <property type="project" value="InterPro"/>
</dbReference>
<dbReference type="CDD" id="cd00093">
    <property type="entry name" value="HTH_XRE"/>
    <property type="match status" value="1"/>
</dbReference>
<gene>
    <name evidence="2" type="ordered locus">Amir_5555</name>
</gene>
<evidence type="ECO:0000313" key="2">
    <source>
        <dbReference type="EMBL" id="ACU39373.1"/>
    </source>
</evidence>